<evidence type="ECO:0000256" key="10">
    <source>
        <dbReference type="SAM" id="MobiDB-lite"/>
    </source>
</evidence>
<feature type="domain" description="RING-type" evidence="11">
    <location>
        <begin position="177"/>
        <end position="220"/>
    </location>
</feature>
<name>A0A3N4MHE6_9PEZI</name>
<reference evidence="13 14" key="1">
    <citation type="journal article" date="2018" name="Nat. Ecol. Evol.">
        <title>Pezizomycetes genomes reveal the molecular basis of ectomycorrhizal truffle lifestyle.</title>
        <authorList>
            <person name="Murat C."/>
            <person name="Payen T."/>
            <person name="Noel B."/>
            <person name="Kuo A."/>
            <person name="Morin E."/>
            <person name="Chen J."/>
            <person name="Kohler A."/>
            <person name="Krizsan K."/>
            <person name="Balestrini R."/>
            <person name="Da Silva C."/>
            <person name="Montanini B."/>
            <person name="Hainaut M."/>
            <person name="Levati E."/>
            <person name="Barry K.W."/>
            <person name="Belfiori B."/>
            <person name="Cichocki N."/>
            <person name="Clum A."/>
            <person name="Dockter R.B."/>
            <person name="Fauchery L."/>
            <person name="Guy J."/>
            <person name="Iotti M."/>
            <person name="Le Tacon F."/>
            <person name="Lindquist E.A."/>
            <person name="Lipzen A."/>
            <person name="Malagnac F."/>
            <person name="Mello A."/>
            <person name="Molinier V."/>
            <person name="Miyauchi S."/>
            <person name="Poulain J."/>
            <person name="Riccioni C."/>
            <person name="Rubini A."/>
            <person name="Sitrit Y."/>
            <person name="Splivallo R."/>
            <person name="Traeger S."/>
            <person name="Wang M."/>
            <person name="Zifcakova L."/>
            <person name="Wipf D."/>
            <person name="Zambonelli A."/>
            <person name="Paolocci F."/>
            <person name="Nowrousian M."/>
            <person name="Ottonello S."/>
            <person name="Baldrian P."/>
            <person name="Spatafora J.W."/>
            <person name="Henrissat B."/>
            <person name="Nagy L.G."/>
            <person name="Aury J.M."/>
            <person name="Wincker P."/>
            <person name="Grigoriev I.V."/>
            <person name="Bonfante P."/>
            <person name="Martin F.M."/>
        </authorList>
    </citation>
    <scope>NUCLEOTIDE SEQUENCE [LARGE SCALE GENOMIC DNA]</scope>
    <source>
        <strain evidence="13 14">ATCC MYA-4762</strain>
    </source>
</reference>
<evidence type="ECO:0000256" key="7">
    <source>
        <dbReference type="ARBA" id="ARBA00022786"/>
    </source>
</evidence>
<dbReference type="InterPro" id="IPR031127">
    <property type="entry name" value="E3_UB_ligase_RBR"/>
</dbReference>
<evidence type="ECO:0000256" key="6">
    <source>
        <dbReference type="ARBA" id="ARBA00022771"/>
    </source>
</evidence>
<dbReference type="InParanoid" id="A0A3N4MHE6"/>
<dbReference type="GO" id="GO:0061630">
    <property type="term" value="F:ubiquitin protein ligase activity"/>
    <property type="evidence" value="ECO:0007669"/>
    <property type="project" value="UniProtKB-EC"/>
</dbReference>
<feature type="region of interest" description="Disordered" evidence="10">
    <location>
        <begin position="414"/>
        <end position="447"/>
    </location>
</feature>
<dbReference type="Gene3D" id="1.20.120.1750">
    <property type="match status" value="1"/>
</dbReference>
<dbReference type="STRING" id="1051890.A0A3N4MHE6"/>
<comment type="catalytic activity">
    <reaction evidence="1">
        <text>[E2 ubiquitin-conjugating enzyme]-S-ubiquitinyl-L-cysteine + [acceptor protein]-L-lysine = [E2 ubiquitin-conjugating enzyme]-L-cysteine + [acceptor protein]-N(6)-ubiquitinyl-L-lysine.</text>
        <dbReference type="EC" id="2.3.2.31"/>
    </reaction>
</comment>
<dbReference type="InterPro" id="IPR017907">
    <property type="entry name" value="Znf_RING_CS"/>
</dbReference>
<gene>
    <name evidence="13" type="ORF">L211DRAFT_834125</name>
</gene>
<dbReference type="CDD" id="cd22584">
    <property type="entry name" value="Rcat_RBR_unk"/>
    <property type="match status" value="1"/>
</dbReference>
<sequence length="523" mass="58887">MASFRVANSPFAHHLTARSSASSLRSTNFDDPEEESIRLAIALQLEDLENAQPDDEAAVFDVYRSYLEESERFLADRRLAEELAAGEEPTLMELMENVLEAVKPKTRANEVEEIVVEDDTDVDADIDGQIKLACELSLKMFEEEKRWNEEDKKLTASSSAEIAPRPPPPPQPATRACSGCMETFPTPTLITPPCTHPYCSTCLKQFFLNFIEDKSSLPRCCKLPIPLYLINRRLSRQELKQFRERVAEYTSKDRLYCSNQKCSAFLPTTTHAGERMGKAEVLMCKACKSGTCVRCMAPEHAGDCPEDSELTATLAVAAREGWQRCQNCRALVEKDFGCQHMSCRCGSEWCYRCAAKWKSCACGDFVEEGEVVPPRTVDDLIVKRATMDEVELERRREEREGQRRAAWEKCDHGGKLSDKLRGRAKAREKGQKGTRKGKERAEKEDTDVYGGSNLKKRRVGDIGRTAEAAGAWPGDPWWGEEGLWKYKLGESRCDMCEVVLKDYIWACDGCGLEACMACRENGL</sequence>
<keyword evidence="4" id="KW-0479">Metal-binding</keyword>
<dbReference type="Proteomes" id="UP000267821">
    <property type="component" value="Unassembled WGS sequence"/>
</dbReference>
<evidence type="ECO:0000256" key="9">
    <source>
        <dbReference type="PROSITE-ProRule" id="PRU00175"/>
    </source>
</evidence>
<dbReference type="InterPro" id="IPR044066">
    <property type="entry name" value="TRIAD_supradom"/>
</dbReference>
<feature type="region of interest" description="Disordered" evidence="10">
    <location>
        <begin position="149"/>
        <end position="174"/>
    </location>
</feature>
<dbReference type="InterPro" id="IPR002867">
    <property type="entry name" value="IBR_dom"/>
</dbReference>
<dbReference type="PANTHER" id="PTHR11685">
    <property type="entry name" value="RBR FAMILY RING FINGER AND IBR DOMAIN-CONTAINING"/>
    <property type="match status" value="1"/>
</dbReference>
<evidence type="ECO:0000256" key="2">
    <source>
        <dbReference type="ARBA" id="ARBA00012251"/>
    </source>
</evidence>
<protein>
    <recommendedName>
        <fullName evidence="2">RBR-type E3 ubiquitin transferase</fullName>
        <ecNumber evidence="2">2.3.2.31</ecNumber>
    </recommendedName>
</protein>
<evidence type="ECO:0000259" key="11">
    <source>
        <dbReference type="PROSITE" id="PS50089"/>
    </source>
</evidence>
<accession>A0A3N4MHE6</accession>
<dbReference type="PROSITE" id="PS00518">
    <property type="entry name" value="ZF_RING_1"/>
    <property type="match status" value="1"/>
</dbReference>
<evidence type="ECO:0000256" key="5">
    <source>
        <dbReference type="ARBA" id="ARBA00022737"/>
    </source>
</evidence>
<keyword evidence="6 9" id="KW-0863">Zinc-finger</keyword>
<feature type="domain" description="RING-type" evidence="12">
    <location>
        <begin position="173"/>
        <end position="366"/>
    </location>
</feature>
<dbReference type="Pfam" id="PF01485">
    <property type="entry name" value="IBR"/>
    <property type="match status" value="1"/>
</dbReference>
<dbReference type="InterPro" id="IPR001841">
    <property type="entry name" value="Znf_RING"/>
</dbReference>
<dbReference type="GO" id="GO:0008270">
    <property type="term" value="F:zinc ion binding"/>
    <property type="evidence" value="ECO:0007669"/>
    <property type="project" value="UniProtKB-KW"/>
</dbReference>
<dbReference type="PROSITE" id="PS50089">
    <property type="entry name" value="ZF_RING_2"/>
    <property type="match status" value="1"/>
</dbReference>
<keyword evidence="8" id="KW-0862">Zinc</keyword>
<evidence type="ECO:0000313" key="13">
    <source>
        <dbReference type="EMBL" id="RPB28115.1"/>
    </source>
</evidence>
<dbReference type="EC" id="2.3.2.31" evidence="2"/>
<evidence type="ECO:0000256" key="3">
    <source>
        <dbReference type="ARBA" id="ARBA00022679"/>
    </source>
</evidence>
<organism evidence="13 14">
    <name type="scientific">Terfezia boudieri ATCC MYA-4762</name>
    <dbReference type="NCBI Taxonomy" id="1051890"/>
    <lineage>
        <taxon>Eukaryota</taxon>
        <taxon>Fungi</taxon>
        <taxon>Dikarya</taxon>
        <taxon>Ascomycota</taxon>
        <taxon>Pezizomycotina</taxon>
        <taxon>Pezizomycetes</taxon>
        <taxon>Pezizales</taxon>
        <taxon>Pezizaceae</taxon>
        <taxon>Terfezia</taxon>
    </lineage>
</organism>
<dbReference type="AlphaFoldDB" id="A0A3N4MHE6"/>
<proteinExistence type="predicted"/>
<keyword evidence="5" id="KW-0677">Repeat</keyword>
<evidence type="ECO:0000313" key="14">
    <source>
        <dbReference type="Proteomes" id="UP000267821"/>
    </source>
</evidence>
<keyword evidence="7" id="KW-0833">Ubl conjugation pathway</keyword>
<evidence type="ECO:0000256" key="4">
    <source>
        <dbReference type="ARBA" id="ARBA00022723"/>
    </source>
</evidence>
<keyword evidence="3" id="KW-0808">Transferase</keyword>
<dbReference type="OrthoDB" id="10009520at2759"/>
<dbReference type="SUPFAM" id="SSF57850">
    <property type="entry name" value="RING/U-box"/>
    <property type="match status" value="2"/>
</dbReference>
<keyword evidence="14" id="KW-1185">Reference proteome</keyword>
<evidence type="ECO:0000259" key="12">
    <source>
        <dbReference type="PROSITE" id="PS51873"/>
    </source>
</evidence>
<dbReference type="EMBL" id="ML121530">
    <property type="protein sequence ID" value="RPB28115.1"/>
    <property type="molecule type" value="Genomic_DNA"/>
</dbReference>
<dbReference type="GO" id="GO:0016567">
    <property type="term" value="P:protein ubiquitination"/>
    <property type="evidence" value="ECO:0007669"/>
    <property type="project" value="InterPro"/>
</dbReference>
<dbReference type="PROSITE" id="PS51873">
    <property type="entry name" value="TRIAD"/>
    <property type="match status" value="1"/>
</dbReference>
<evidence type="ECO:0000256" key="1">
    <source>
        <dbReference type="ARBA" id="ARBA00001798"/>
    </source>
</evidence>
<feature type="compositionally biased region" description="Basic and acidic residues" evidence="10">
    <location>
        <begin position="414"/>
        <end position="431"/>
    </location>
</feature>
<evidence type="ECO:0000256" key="8">
    <source>
        <dbReference type="ARBA" id="ARBA00022833"/>
    </source>
</evidence>